<dbReference type="Pfam" id="PF17855">
    <property type="entry name" value="MCM_lid"/>
    <property type="match status" value="1"/>
</dbReference>
<evidence type="ECO:0000256" key="6">
    <source>
        <dbReference type="ARBA" id="ARBA00022806"/>
    </source>
</evidence>
<dbReference type="VEuPathDB" id="CryptoDB:cand_024710"/>
<dbReference type="FunFam" id="2.20.28.10:FF:000003">
    <property type="entry name" value="DNA helicase"/>
    <property type="match status" value="1"/>
</dbReference>
<dbReference type="InterPro" id="IPR018525">
    <property type="entry name" value="MCM_CS"/>
</dbReference>
<sequence>MTGTLFDQLSLSVLDRSFLSFLRNFQDRGNFPKYVNQAEQLVTSRLSHTLYIDINDLLNYCNNQEVIDEDIIDNPSLLSGPSLLSLITEYYGELKDAINSLVTSFCHSLIISNEGNNRISTSVITYSASFYGLRWIESLRTLRCERLGKLISVRGTITRTSDVRPELLKGCFECEICGNIVDNVIQQFVYTLPVVCPTKGCGNRTAWQLKLEHSDFGDWQKLRIQEHATEIPPGSMPRSMDAILRGDCVDRCKPGDKVILTGQLIVAPDIPSLMKPGDVPSSVVKDRARNQSNDYSGISGLKSLGTRDLGYRLCFLACHIETVNAVASLDDGRILESLVNSNNISSHRNILSDITNNSENSDPLKLLNISDESYKKFVEISQHQNGLNLLAKYIAPQVFGYPDLKKGILLQLVGGVEKRTKDNIKLRGDINVCIVGDPSTAKSQVLQFVQKFATRTVYTSGKSSTAAGLTASVHRDLDQGDFVIEAGALMLADKGICCIDEFDKMDDKDVVAIHEAMEQQTISITKAGVLATLNARASVLAACSPIGGRYNSSKTLSQNVKISAPILSRFDLFFVMIDDPEEVYDEVLASFIVKLHALAVNNQTDIKGKQIDEVDNNMNLLQLNRAEVAQYIAYAKTFKPTITPAAKLILVRTYQALRMGDTTTGTRAMRITVRQLESLIRLSEAIAKLRFSYVVTSEHVEEACSVFKNSLSKVRYGDIDLCEMDIDDEEHNVENEHGNEQINEESNQDISKLSKQNNNNTIGYAEYFKIARRMVDHVLDIEKDSGEASIEVTDLISWYISEYDHPQSEDELSELERRYHRAILRMIHRDMIFYIAHREEIIQEDSGKDLETSTNVNNEPIIRTFIRVHPNYIQNTDLNSDNNKIAKHADFAYRTFGETERVEINNINDVDILELNQNLEPEDFLQDNIENIDSGNIEVDPSLFDDFDEKSSQNDITSQNEI</sequence>
<dbReference type="Pfam" id="PF00493">
    <property type="entry name" value="MCM"/>
    <property type="match status" value="1"/>
</dbReference>
<dbReference type="InterPro" id="IPR012340">
    <property type="entry name" value="NA-bd_OB-fold"/>
</dbReference>
<dbReference type="Gene3D" id="2.20.28.10">
    <property type="match status" value="1"/>
</dbReference>
<dbReference type="PANTHER" id="PTHR11630">
    <property type="entry name" value="DNA REPLICATION LICENSING FACTOR MCM FAMILY MEMBER"/>
    <property type="match status" value="1"/>
</dbReference>
<evidence type="ECO:0000256" key="5">
    <source>
        <dbReference type="ARBA" id="ARBA00022801"/>
    </source>
</evidence>
<dbReference type="Gene3D" id="3.40.50.300">
    <property type="entry name" value="P-loop containing nucleotide triphosphate hydrolases"/>
    <property type="match status" value="1"/>
</dbReference>
<dbReference type="InterPro" id="IPR008049">
    <property type="entry name" value="MCM6"/>
</dbReference>
<dbReference type="GO" id="GO:1902969">
    <property type="term" value="P:mitotic DNA replication"/>
    <property type="evidence" value="ECO:0007669"/>
    <property type="project" value="TreeGrafter"/>
</dbReference>
<keyword evidence="6 12" id="KW-0347">Helicase</keyword>
<protein>
    <recommendedName>
        <fullName evidence="12">DNA replication licensing factor MCM6</fullName>
        <ecNumber evidence="12">3.6.4.12</ecNumber>
    </recommendedName>
</protein>
<name>A0A1J4MRC2_9CRYT</name>
<dbReference type="SUPFAM" id="SSF50249">
    <property type="entry name" value="Nucleic acid-binding proteins"/>
    <property type="match status" value="1"/>
</dbReference>
<evidence type="ECO:0000256" key="9">
    <source>
        <dbReference type="ARBA" id="ARBA00023242"/>
    </source>
</evidence>
<dbReference type="InterPro" id="IPR001208">
    <property type="entry name" value="MCM_dom"/>
</dbReference>
<comment type="subunit">
    <text evidence="12">Component of the MCM2-7 complex.</text>
</comment>
<organism evidence="14 15">
    <name type="scientific">Cryptosporidium andersoni</name>
    <dbReference type="NCBI Taxonomy" id="117008"/>
    <lineage>
        <taxon>Eukaryota</taxon>
        <taxon>Sar</taxon>
        <taxon>Alveolata</taxon>
        <taxon>Apicomplexa</taxon>
        <taxon>Conoidasida</taxon>
        <taxon>Coccidia</taxon>
        <taxon>Eucoccidiorida</taxon>
        <taxon>Eimeriorina</taxon>
        <taxon>Cryptosporidiidae</taxon>
        <taxon>Cryptosporidium</taxon>
    </lineage>
</organism>
<evidence type="ECO:0000256" key="4">
    <source>
        <dbReference type="ARBA" id="ARBA00022741"/>
    </source>
</evidence>
<dbReference type="Gene3D" id="1.20.58.870">
    <property type="match status" value="1"/>
</dbReference>
<dbReference type="InterPro" id="IPR027417">
    <property type="entry name" value="P-loop_NTPase"/>
</dbReference>
<dbReference type="GO" id="GO:0000727">
    <property type="term" value="P:double-strand break repair via break-induced replication"/>
    <property type="evidence" value="ECO:0007669"/>
    <property type="project" value="TreeGrafter"/>
</dbReference>
<dbReference type="CDD" id="cd17757">
    <property type="entry name" value="MCM6"/>
    <property type="match status" value="1"/>
</dbReference>
<keyword evidence="4 11" id="KW-0547">Nucleotide-binding</keyword>
<dbReference type="RefSeq" id="XP_067068640.1">
    <property type="nucleotide sequence ID" value="XM_067212701.1"/>
</dbReference>
<evidence type="ECO:0000256" key="7">
    <source>
        <dbReference type="ARBA" id="ARBA00022840"/>
    </source>
</evidence>
<dbReference type="PROSITE" id="PS50051">
    <property type="entry name" value="MCM_2"/>
    <property type="match status" value="1"/>
</dbReference>
<comment type="function">
    <text evidence="12">Acts as component of the MCM2-7 complex (MCM complex) which is the replicative helicase essential for 'once per cell cycle' DNA replication initiation and elongation in eukaryotic cells. The active ATPase sites in the MCM2-7 ring are formed through the interaction surfaces of two neighboring subunits such that a critical structure of a conserved arginine finger motif is provided in trans relative to the ATP-binding site of the Walker A box of the adjacent subunit. The six ATPase active sites, however, are likely to contribute differentially to the complex helicase activity.</text>
</comment>
<dbReference type="GO" id="GO:0005524">
    <property type="term" value="F:ATP binding"/>
    <property type="evidence" value="ECO:0007669"/>
    <property type="project" value="UniProtKB-UniRule"/>
</dbReference>
<keyword evidence="10 12" id="KW-0131">Cell cycle</keyword>
<dbReference type="InterPro" id="IPR031327">
    <property type="entry name" value="MCM"/>
</dbReference>
<proteinExistence type="inferred from homology"/>
<dbReference type="Pfam" id="PF14551">
    <property type="entry name" value="MCM_N"/>
    <property type="match status" value="1"/>
</dbReference>
<keyword evidence="7 11" id="KW-0067">ATP-binding</keyword>
<dbReference type="OrthoDB" id="1744952at2759"/>
<evidence type="ECO:0000313" key="15">
    <source>
        <dbReference type="Proteomes" id="UP000186804"/>
    </source>
</evidence>
<evidence type="ECO:0000256" key="8">
    <source>
        <dbReference type="ARBA" id="ARBA00023125"/>
    </source>
</evidence>
<dbReference type="PRINTS" id="PR01662">
    <property type="entry name" value="MCMPROTEIN6"/>
</dbReference>
<evidence type="ECO:0000256" key="2">
    <source>
        <dbReference type="ARBA" id="ARBA00008010"/>
    </source>
</evidence>
<feature type="domain" description="MCM C-terminal AAA(+) ATPase" evidence="13">
    <location>
        <begin position="386"/>
        <end position="592"/>
    </location>
</feature>
<accession>A0A1J4MRC2</accession>
<keyword evidence="9" id="KW-0539">Nucleus</keyword>
<dbReference type="InterPro" id="IPR033762">
    <property type="entry name" value="MCM_OB"/>
</dbReference>
<dbReference type="EMBL" id="LRBS01000050">
    <property type="protein sequence ID" value="OII76794.1"/>
    <property type="molecule type" value="Genomic_DNA"/>
</dbReference>
<comment type="similarity">
    <text evidence="2 11">Belongs to the MCM family.</text>
</comment>
<dbReference type="InterPro" id="IPR027925">
    <property type="entry name" value="MCM_N"/>
</dbReference>
<dbReference type="GeneID" id="92366655"/>
<evidence type="ECO:0000256" key="10">
    <source>
        <dbReference type="ARBA" id="ARBA00023306"/>
    </source>
</evidence>
<dbReference type="FunFam" id="3.40.50.300:FF:000826">
    <property type="entry name" value="Replicative DNA helicase Mcm"/>
    <property type="match status" value="1"/>
</dbReference>
<comment type="caution">
    <text evidence="14">The sequence shown here is derived from an EMBL/GenBank/DDBJ whole genome shotgun (WGS) entry which is preliminary data.</text>
</comment>
<dbReference type="InterPro" id="IPR041024">
    <property type="entry name" value="Mcm6_C"/>
</dbReference>
<dbReference type="Gene3D" id="2.40.50.140">
    <property type="entry name" value="Nucleic acid-binding proteins"/>
    <property type="match status" value="1"/>
</dbReference>
<dbReference type="PANTHER" id="PTHR11630:SF43">
    <property type="entry name" value="DNA REPLICATION LICENSING FACTOR MCM6"/>
    <property type="match status" value="1"/>
</dbReference>
<dbReference type="GO" id="GO:0005634">
    <property type="term" value="C:nucleus"/>
    <property type="evidence" value="ECO:0007669"/>
    <property type="project" value="UniProtKB-SubCell"/>
</dbReference>
<dbReference type="GO" id="GO:0042555">
    <property type="term" value="C:MCM complex"/>
    <property type="evidence" value="ECO:0007669"/>
    <property type="project" value="UniProtKB-UniRule"/>
</dbReference>
<comment type="catalytic activity">
    <reaction evidence="12">
        <text>ATP + H2O = ADP + phosphate + H(+)</text>
        <dbReference type="Rhea" id="RHEA:13065"/>
        <dbReference type="ChEBI" id="CHEBI:15377"/>
        <dbReference type="ChEBI" id="CHEBI:15378"/>
        <dbReference type="ChEBI" id="CHEBI:30616"/>
        <dbReference type="ChEBI" id="CHEBI:43474"/>
        <dbReference type="ChEBI" id="CHEBI:456216"/>
        <dbReference type="EC" id="3.6.4.12"/>
    </reaction>
</comment>
<dbReference type="Gene3D" id="3.30.1640.10">
    <property type="entry name" value="mini-chromosome maintenance (MCM) complex, chain A, domain 1"/>
    <property type="match status" value="1"/>
</dbReference>
<dbReference type="PRINTS" id="PR01657">
    <property type="entry name" value="MCMFAMILY"/>
</dbReference>
<evidence type="ECO:0000313" key="14">
    <source>
        <dbReference type="EMBL" id="OII76794.1"/>
    </source>
</evidence>
<evidence type="ECO:0000256" key="3">
    <source>
        <dbReference type="ARBA" id="ARBA00022705"/>
    </source>
</evidence>
<dbReference type="Proteomes" id="UP000186804">
    <property type="component" value="Unassembled WGS sequence"/>
</dbReference>
<dbReference type="SUPFAM" id="SSF52540">
    <property type="entry name" value="P-loop containing nucleoside triphosphate hydrolases"/>
    <property type="match status" value="1"/>
</dbReference>
<dbReference type="GO" id="GO:0006270">
    <property type="term" value="P:DNA replication initiation"/>
    <property type="evidence" value="ECO:0007669"/>
    <property type="project" value="UniProtKB-UniRule"/>
</dbReference>
<dbReference type="SMART" id="SM00350">
    <property type="entry name" value="MCM"/>
    <property type="match status" value="1"/>
</dbReference>
<reference evidence="14 15" key="1">
    <citation type="submission" date="2016-10" db="EMBL/GenBank/DDBJ databases">
        <title>Reductive evolution of mitochondrial metabolism and differential evolution of invasion-related proteins in Cryptosporidium.</title>
        <authorList>
            <person name="Liu S."/>
            <person name="Roellig D.M."/>
            <person name="Guo Y."/>
            <person name="Li N."/>
            <person name="Frace M.A."/>
            <person name="Tang K."/>
            <person name="Zhang L."/>
            <person name="Feng Y."/>
            <person name="Xiao L."/>
        </authorList>
    </citation>
    <scope>NUCLEOTIDE SEQUENCE [LARGE SCALE GENOMIC DNA]</scope>
    <source>
        <strain evidence="14">30847</strain>
    </source>
</reference>
<gene>
    <name evidence="14" type="ORF">cand_024710</name>
</gene>
<keyword evidence="5 12" id="KW-0378">Hydrolase</keyword>
<dbReference type="EC" id="3.6.4.12" evidence="12"/>
<evidence type="ECO:0000256" key="11">
    <source>
        <dbReference type="RuleBase" id="RU004070"/>
    </source>
</evidence>
<dbReference type="Pfam" id="PF17207">
    <property type="entry name" value="MCM_OB"/>
    <property type="match status" value="1"/>
</dbReference>
<dbReference type="GO" id="GO:1990518">
    <property type="term" value="F:single-stranded 3'-5' DNA helicase activity"/>
    <property type="evidence" value="ECO:0007669"/>
    <property type="project" value="TreeGrafter"/>
</dbReference>
<dbReference type="GO" id="GO:0016887">
    <property type="term" value="F:ATP hydrolysis activity"/>
    <property type="evidence" value="ECO:0007669"/>
    <property type="project" value="RHEA"/>
</dbReference>
<keyword evidence="3 12" id="KW-0235">DNA replication</keyword>
<keyword evidence="8 11" id="KW-0238">DNA-binding</keyword>
<dbReference type="Pfam" id="PF18263">
    <property type="entry name" value="WHD_MCM6"/>
    <property type="match status" value="1"/>
</dbReference>
<dbReference type="AlphaFoldDB" id="A0A1J4MRC2"/>
<dbReference type="GO" id="GO:0003697">
    <property type="term" value="F:single-stranded DNA binding"/>
    <property type="evidence" value="ECO:0007669"/>
    <property type="project" value="TreeGrafter"/>
</dbReference>
<dbReference type="InterPro" id="IPR041562">
    <property type="entry name" value="MCM_lid"/>
</dbReference>
<dbReference type="PROSITE" id="PS00847">
    <property type="entry name" value="MCM_1"/>
    <property type="match status" value="1"/>
</dbReference>
<evidence type="ECO:0000256" key="12">
    <source>
        <dbReference type="RuleBase" id="RU368064"/>
    </source>
</evidence>
<keyword evidence="15" id="KW-1185">Reference proteome</keyword>
<comment type="subcellular location">
    <subcellularLocation>
        <location evidence="1 12">Nucleus</location>
    </subcellularLocation>
</comment>
<evidence type="ECO:0000256" key="1">
    <source>
        <dbReference type="ARBA" id="ARBA00004123"/>
    </source>
</evidence>
<evidence type="ECO:0000259" key="13">
    <source>
        <dbReference type="PROSITE" id="PS50051"/>
    </source>
</evidence>